<dbReference type="AlphaFoldDB" id="A0A3B7MDT1"/>
<protein>
    <submittedName>
        <fullName evidence="1">Uncharacterized protein</fullName>
    </submittedName>
</protein>
<accession>A0A3B7MDT1</accession>
<dbReference type="EMBL" id="CP032157">
    <property type="protein sequence ID" value="AXY72464.1"/>
    <property type="molecule type" value="Genomic_DNA"/>
</dbReference>
<proteinExistence type="predicted"/>
<keyword evidence="2" id="KW-1185">Reference proteome</keyword>
<organism evidence="1 2">
    <name type="scientific">Paraflavitalea soli</name>
    <dbReference type="NCBI Taxonomy" id="2315862"/>
    <lineage>
        <taxon>Bacteria</taxon>
        <taxon>Pseudomonadati</taxon>
        <taxon>Bacteroidota</taxon>
        <taxon>Chitinophagia</taxon>
        <taxon>Chitinophagales</taxon>
        <taxon>Chitinophagaceae</taxon>
        <taxon>Paraflavitalea</taxon>
    </lineage>
</organism>
<evidence type="ECO:0000313" key="2">
    <source>
        <dbReference type="Proteomes" id="UP000263900"/>
    </source>
</evidence>
<dbReference type="Proteomes" id="UP000263900">
    <property type="component" value="Chromosome"/>
</dbReference>
<gene>
    <name evidence="1" type="ORF">D3H65_00055</name>
</gene>
<sequence length="94" mass="11217">MKEFAVPLGFYEMVYHEEDKIWYSETKEGIFEREYTFREGRHIPYWQEIILSWSSGWSSFGLEYPRASNSLIAPIVNTYSPEDDQGQQKTFNSF</sequence>
<dbReference type="KEGG" id="pseg:D3H65_00055"/>
<evidence type="ECO:0000313" key="1">
    <source>
        <dbReference type="EMBL" id="AXY72464.1"/>
    </source>
</evidence>
<name>A0A3B7MDT1_9BACT</name>
<reference evidence="1 2" key="1">
    <citation type="submission" date="2018-09" db="EMBL/GenBank/DDBJ databases">
        <title>Genome sequencing of strain 6GH32-13.</title>
        <authorList>
            <person name="Weon H.-Y."/>
            <person name="Heo J."/>
            <person name="Kwon S.-W."/>
        </authorList>
    </citation>
    <scope>NUCLEOTIDE SEQUENCE [LARGE SCALE GENOMIC DNA]</scope>
    <source>
        <strain evidence="1 2">5GH32-13</strain>
    </source>
</reference>